<feature type="compositionally biased region" description="Basic residues" evidence="6">
    <location>
        <begin position="740"/>
        <end position="761"/>
    </location>
</feature>
<name>A0A4S2K9G0_9HYME</name>
<feature type="compositionally biased region" description="Basic and acidic residues" evidence="6">
    <location>
        <begin position="727"/>
        <end position="739"/>
    </location>
</feature>
<dbReference type="Gene3D" id="3.30.70.330">
    <property type="match status" value="1"/>
</dbReference>
<feature type="compositionally biased region" description="Polar residues" evidence="6">
    <location>
        <begin position="261"/>
        <end position="275"/>
    </location>
</feature>
<accession>A0A4S2K9G0</accession>
<keyword evidence="9" id="KW-1185">Reference proteome</keyword>
<keyword evidence="5" id="KW-0175">Coiled coil</keyword>
<feature type="region of interest" description="Disordered" evidence="6">
    <location>
        <begin position="591"/>
        <end position="612"/>
    </location>
</feature>
<dbReference type="InterPro" id="IPR000504">
    <property type="entry name" value="RRM_dom"/>
</dbReference>
<evidence type="ECO:0000256" key="3">
    <source>
        <dbReference type="ARBA" id="ARBA00022884"/>
    </source>
</evidence>
<evidence type="ECO:0000313" key="9">
    <source>
        <dbReference type="Proteomes" id="UP000310200"/>
    </source>
</evidence>
<proteinExistence type="inferred from homology"/>
<comment type="subcellular location">
    <subcellularLocation>
        <location evidence="1">Nucleus</location>
    </subcellularLocation>
</comment>
<feature type="compositionally biased region" description="Basic and acidic residues" evidence="6">
    <location>
        <begin position="687"/>
        <end position="705"/>
    </location>
</feature>
<dbReference type="InterPro" id="IPR007019">
    <property type="entry name" value="SURF6"/>
</dbReference>
<sequence>MRLLGSLKETIACLDGFKDSNIEILPERSKIKKRDNRDSSQQQAFQKTFNNDKKLNKNLPNARENSPRKRTSNENNRSNNFTSNQKFMPNHGPNSNVRGSESDLSVFNEKSSLFSKQQISKETNSSDTTIDYRKYYRLSKDDTYTIHFANRKGLEMDEIEKLCSPYGNIVSIYPGGENNGLRFVKYKTQEEVIRCIKGLRDCNVISLLPQKDKIMTETKTTDQRSLNSWQTTASAEMGGTKPTDQGSLCPWEAARTEDTSQRTFSTGKQFNSNSIHNERSPENGEKPNYNTKTSGLDKLKDTDYSSDTASRGSRQSYKFNENKTKYKKTSPQMSNEQYSFSRQQNPMSNKAYDRVMREKQQETKLYPSTKTETDIKMDKMRAGTHDHNIPALISDTETKLNESDTMHYHMLSGTARNALPELYQEIIVANIHTNYGVHYILHLFEKYGPISATFVKTIPENDLRYCRVFFETAQDAVAVEKEFDNFHLAGKNLIVLQRSRLVDQTISDKNYPATEEKEPTKKAKTFTIPGKKNQRAHTFEELHAKLEELKGVKKLDYKQKLLKKTLKNRIKKKTKREERLVQKKLARIEQNTASGSKIKTEDEEVPKVPKPKPVFNSEGKMVFSKFDFSEIGVKKKLPKSQNDPKKMLQQLQQKKEKLKQLEELGDKEKAEDIREKDAWKSALAKASGEKIKDDPELLKRTIKRNEQKKKHSAKKWNSRIENVQKSMQERQEKRRENIMKKKKEKKQNKLKKATKKGRISRRPATSYSSDRVQLSSNQRVSLVSYDSPNSDKFRLLTETRKEKKKLEEKRSFNCTSERNIDADCISLIENQFISDTVFHEINFNRVKTLATYIVYAVLPTRRKEKPGSFEELLIKIAQLLENEIQHNF</sequence>
<feature type="region of interest" description="Disordered" evidence="6">
    <location>
        <begin position="216"/>
        <end position="341"/>
    </location>
</feature>
<evidence type="ECO:0000256" key="6">
    <source>
        <dbReference type="SAM" id="MobiDB-lite"/>
    </source>
</evidence>
<gene>
    <name evidence="8" type="ORF">DBV15_09715</name>
</gene>
<reference evidence="8 9" key="1">
    <citation type="journal article" date="2019" name="Philos. Trans. R. Soc. Lond., B, Biol. Sci.">
        <title>Ant behaviour and brain gene expression of defending hosts depend on the ecological success of the intruding social parasite.</title>
        <authorList>
            <person name="Kaur R."/>
            <person name="Stoldt M."/>
            <person name="Jongepier E."/>
            <person name="Feldmeyer B."/>
            <person name="Menzel F."/>
            <person name="Bornberg-Bauer E."/>
            <person name="Foitzik S."/>
        </authorList>
    </citation>
    <scope>NUCLEOTIDE SEQUENCE [LARGE SCALE GENOMIC DNA]</scope>
    <source>
        <tissue evidence="8">Whole body</tissue>
    </source>
</reference>
<evidence type="ECO:0000256" key="5">
    <source>
        <dbReference type="SAM" id="Coils"/>
    </source>
</evidence>
<dbReference type="PANTHER" id="PTHR14369:SF0">
    <property type="entry name" value="SURFEIT LOCUS PROTEIN 6"/>
    <property type="match status" value="1"/>
</dbReference>
<dbReference type="Proteomes" id="UP000310200">
    <property type="component" value="Unassembled WGS sequence"/>
</dbReference>
<dbReference type="GO" id="GO:0003723">
    <property type="term" value="F:RNA binding"/>
    <property type="evidence" value="ECO:0007669"/>
    <property type="project" value="UniProtKB-KW"/>
</dbReference>
<feature type="compositionally biased region" description="Polar residues" evidence="6">
    <location>
        <begin position="329"/>
        <end position="341"/>
    </location>
</feature>
<evidence type="ECO:0000256" key="2">
    <source>
        <dbReference type="ARBA" id="ARBA00005904"/>
    </source>
</evidence>
<dbReference type="Pfam" id="PF04935">
    <property type="entry name" value="SURF6"/>
    <property type="match status" value="1"/>
</dbReference>
<dbReference type="GO" id="GO:0003677">
    <property type="term" value="F:DNA binding"/>
    <property type="evidence" value="ECO:0007669"/>
    <property type="project" value="TreeGrafter"/>
</dbReference>
<dbReference type="CDD" id="cd00590">
    <property type="entry name" value="RRM_SF"/>
    <property type="match status" value="1"/>
</dbReference>
<dbReference type="AlphaFoldDB" id="A0A4S2K9G0"/>
<feature type="compositionally biased region" description="Polar residues" evidence="6">
    <location>
        <begin position="223"/>
        <end position="234"/>
    </location>
</feature>
<feature type="compositionally biased region" description="Basic and acidic residues" evidence="6">
    <location>
        <begin position="276"/>
        <end position="285"/>
    </location>
</feature>
<feature type="compositionally biased region" description="Polar residues" evidence="6">
    <location>
        <begin position="763"/>
        <end position="773"/>
    </location>
</feature>
<dbReference type="InterPro" id="IPR029190">
    <property type="entry name" value="Rrp14/SURF6_C"/>
</dbReference>
<feature type="coiled-coil region" evidence="5">
    <location>
        <begin position="563"/>
        <end position="591"/>
    </location>
</feature>
<dbReference type="PANTHER" id="PTHR14369">
    <property type="entry name" value="SURFEIT LOCUS PROTEIN 6"/>
    <property type="match status" value="1"/>
</dbReference>
<protein>
    <submittedName>
        <fullName evidence="8">Surfeit locus protein 6-like protein</fullName>
    </submittedName>
</protein>
<feature type="region of interest" description="Disordered" evidence="6">
    <location>
        <begin position="635"/>
        <end position="773"/>
    </location>
</feature>
<feature type="compositionally biased region" description="Polar residues" evidence="6">
    <location>
        <begin position="39"/>
        <end position="49"/>
    </location>
</feature>
<keyword evidence="3" id="KW-0694">RNA-binding</keyword>
<feature type="domain" description="RRM" evidence="7">
    <location>
        <begin position="145"/>
        <end position="217"/>
    </location>
</feature>
<dbReference type="GO" id="GO:0005730">
    <property type="term" value="C:nucleolus"/>
    <property type="evidence" value="ECO:0007669"/>
    <property type="project" value="TreeGrafter"/>
</dbReference>
<feature type="compositionally biased region" description="Basic and acidic residues" evidence="6">
    <location>
        <begin position="653"/>
        <end position="679"/>
    </location>
</feature>
<evidence type="ECO:0000256" key="1">
    <source>
        <dbReference type="ARBA" id="ARBA00004123"/>
    </source>
</evidence>
<dbReference type="SMART" id="SM00360">
    <property type="entry name" value="RRM"/>
    <property type="match status" value="2"/>
</dbReference>
<dbReference type="GO" id="GO:0042274">
    <property type="term" value="P:ribosomal small subunit biogenesis"/>
    <property type="evidence" value="ECO:0007669"/>
    <property type="project" value="TreeGrafter"/>
</dbReference>
<feature type="compositionally biased region" description="Polar residues" evidence="6">
    <location>
        <begin position="92"/>
        <end position="101"/>
    </location>
</feature>
<dbReference type="InterPro" id="IPR012677">
    <property type="entry name" value="Nucleotide-bd_a/b_plait_sf"/>
</dbReference>
<evidence type="ECO:0000259" key="7">
    <source>
        <dbReference type="SMART" id="SM00360"/>
    </source>
</evidence>
<feature type="compositionally biased region" description="Basic residues" evidence="6">
    <location>
        <begin position="706"/>
        <end position="717"/>
    </location>
</feature>
<organism evidence="8 9">
    <name type="scientific">Temnothorax longispinosus</name>
    <dbReference type="NCBI Taxonomy" id="300112"/>
    <lineage>
        <taxon>Eukaryota</taxon>
        <taxon>Metazoa</taxon>
        <taxon>Ecdysozoa</taxon>
        <taxon>Arthropoda</taxon>
        <taxon>Hexapoda</taxon>
        <taxon>Insecta</taxon>
        <taxon>Pterygota</taxon>
        <taxon>Neoptera</taxon>
        <taxon>Endopterygota</taxon>
        <taxon>Hymenoptera</taxon>
        <taxon>Apocrita</taxon>
        <taxon>Aculeata</taxon>
        <taxon>Formicoidea</taxon>
        <taxon>Formicidae</taxon>
        <taxon>Myrmicinae</taxon>
        <taxon>Temnothorax</taxon>
    </lineage>
</organism>
<dbReference type="InterPro" id="IPR035979">
    <property type="entry name" value="RBD_domain_sf"/>
</dbReference>
<evidence type="ECO:0000256" key="4">
    <source>
        <dbReference type="ARBA" id="ARBA00023242"/>
    </source>
</evidence>
<comment type="caution">
    <text evidence="8">The sequence shown here is derived from an EMBL/GenBank/DDBJ whole genome shotgun (WGS) entry which is preliminary data.</text>
</comment>
<dbReference type="GO" id="GO:0042273">
    <property type="term" value="P:ribosomal large subunit biogenesis"/>
    <property type="evidence" value="ECO:0007669"/>
    <property type="project" value="TreeGrafter"/>
</dbReference>
<dbReference type="STRING" id="300112.A0A4S2K9G0"/>
<comment type="similarity">
    <text evidence="2">Belongs to the SURF6 family.</text>
</comment>
<evidence type="ECO:0000313" key="8">
    <source>
        <dbReference type="EMBL" id="TGZ45985.1"/>
    </source>
</evidence>
<dbReference type="EMBL" id="QBLH01003011">
    <property type="protein sequence ID" value="TGZ45985.1"/>
    <property type="molecule type" value="Genomic_DNA"/>
</dbReference>
<keyword evidence="4" id="KW-0539">Nucleus</keyword>
<feature type="compositionally biased region" description="Polar residues" evidence="6">
    <location>
        <begin position="305"/>
        <end position="319"/>
    </location>
</feature>
<feature type="region of interest" description="Disordered" evidence="6">
    <location>
        <begin position="28"/>
        <end position="101"/>
    </location>
</feature>
<dbReference type="SUPFAM" id="SSF54928">
    <property type="entry name" value="RNA-binding domain, RBD"/>
    <property type="match status" value="2"/>
</dbReference>
<feature type="domain" description="RRM" evidence="7">
    <location>
        <begin position="425"/>
        <end position="496"/>
    </location>
</feature>
<feature type="compositionally biased region" description="Low complexity" evidence="6">
    <location>
        <begin position="73"/>
        <end position="84"/>
    </location>
</feature>